<accession>A0AAD7DMU5</accession>
<proteinExistence type="predicted"/>
<dbReference type="EMBL" id="JARKIB010000655">
    <property type="protein sequence ID" value="KAJ7695515.1"/>
    <property type="molecule type" value="Genomic_DNA"/>
</dbReference>
<organism evidence="1 2">
    <name type="scientific">Mycena metata</name>
    <dbReference type="NCBI Taxonomy" id="1033252"/>
    <lineage>
        <taxon>Eukaryota</taxon>
        <taxon>Fungi</taxon>
        <taxon>Dikarya</taxon>
        <taxon>Basidiomycota</taxon>
        <taxon>Agaricomycotina</taxon>
        <taxon>Agaricomycetes</taxon>
        <taxon>Agaricomycetidae</taxon>
        <taxon>Agaricales</taxon>
        <taxon>Marasmiineae</taxon>
        <taxon>Mycenaceae</taxon>
        <taxon>Mycena</taxon>
    </lineage>
</organism>
<comment type="caution">
    <text evidence="1">The sequence shown here is derived from an EMBL/GenBank/DDBJ whole genome shotgun (WGS) entry which is preliminary data.</text>
</comment>
<keyword evidence="2" id="KW-1185">Reference proteome</keyword>
<protein>
    <submittedName>
        <fullName evidence="1">Uncharacterized protein</fullName>
    </submittedName>
</protein>
<evidence type="ECO:0000313" key="1">
    <source>
        <dbReference type="EMBL" id="KAJ7695515.1"/>
    </source>
</evidence>
<gene>
    <name evidence="1" type="ORF">B0H16DRAFT_1485295</name>
</gene>
<dbReference type="Proteomes" id="UP001215598">
    <property type="component" value="Unassembled WGS sequence"/>
</dbReference>
<name>A0AAD7DMU5_9AGAR</name>
<reference evidence="1" key="1">
    <citation type="submission" date="2023-03" db="EMBL/GenBank/DDBJ databases">
        <title>Massive genome expansion in bonnet fungi (Mycena s.s.) driven by repeated elements and novel gene families across ecological guilds.</title>
        <authorList>
            <consortium name="Lawrence Berkeley National Laboratory"/>
            <person name="Harder C.B."/>
            <person name="Miyauchi S."/>
            <person name="Viragh M."/>
            <person name="Kuo A."/>
            <person name="Thoen E."/>
            <person name="Andreopoulos B."/>
            <person name="Lu D."/>
            <person name="Skrede I."/>
            <person name="Drula E."/>
            <person name="Henrissat B."/>
            <person name="Morin E."/>
            <person name="Kohler A."/>
            <person name="Barry K."/>
            <person name="LaButti K."/>
            <person name="Morin E."/>
            <person name="Salamov A."/>
            <person name="Lipzen A."/>
            <person name="Mereny Z."/>
            <person name="Hegedus B."/>
            <person name="Baldrian P."/>
            <person name="Stursova M."/>
            <person name="Weitz H."/>
            <person name="Taylor A."/>
            <person name="Grigoriev I.V."/>
            <person name="Nagy L.G."/>
            <person name="Martin F."/>
            <person name="Kauserud H."/>
        </authorList>
    </citation>
    <scope>NUCLEOTIDE SEQUENCE</scope>
    <source>
        <strain evidence="1">CBHHK182m</strain>
    </source>
</reference>
<sequence>MSNIYCLPRIALDSNFYGVEEVCKLVNEYTLDTALRFEPGSVTRDKLDDVMEHYIRPSVHLLDCALRPANTGWRRRHELTMLELILVHDAISNSMGFLFRLLNDGGQLPTDIPPDDQSNAPQAYVAFRGGSLRGLELLNELVAVYVPESANRVTPSTIQLNLSRALMIGRAWSKVEEQTDFPSFLITNTEQIFLGLGDPAGRALAKKVKEACRMVQPLEISDEEYAARGDWAPPIPVSIILRQVLRPAVFVLQQALNPSFHHVGYGRFEFPVSTTQMVQDSLRKLMELVHLISLTDPEYHSYVALWDGVSGVHLIPDEPPVSDVTMGQLKILEYMAEVYGFAGKNTAEGVQMSAALEHLKQVATCWAALLANRAGSLEIVSVSERDLNFLDRLTVVPITNFLSCRHYTMAAITQESFAPPAWMAELESVIHELHRGTPEERLRLDTASVEIPGWREATNTWLPSHSMADLLRYFICPQIYFIQSIVDPDFTLSTPFPPMKKLLHDSHPHFTKLARVAHNKVRLEDIIVPGASSNMFRILRIIIGELGYKGDQAHEREFPDFNVDGSSFFASRQSIQMALRFALFRDYHRGDPSSFCSRTQFEVFFIDLDTEEDLVRFLRRPEVARFSQQILAPLRDQVMLIRDRFHLAPPVARDSPWIRFQTSIYMRFLPWQSFIWEAIVPDDRGVPVRQIPTPSVASLLYMMCLIRRFGFEGDDEATRASSAEDDLLVVFNHAHKTIFGMATRFASSQIRFSNTLSEIQMTPAQGVLSSSPLLSVRVTNLDHEPDVERHRLNPVLRLRNYLSGPNRGSRELRPLSFRSWLKRVWFVEENPASSLPPFMDLSVIVECGEDGPSPRTTEELTRIPEALQLLLGPYRSLLPDPRLYGEDRHGLLRYFEEVVGPYAQLIDKGFLTRTIVKHQMRPESVEFLTPHVGELLRFLGLAYVIALEIVSNYGPPMLFPTEAIRTLSLMQKFDGILGSPTYEVGPALQSIIMSWLKLMIGCACQRCLSYTDPIDIPPVRDLAHVPCVPSWTVEEIATLQEEEHNDPWVSEKYWLREHVEVCNRAGKELSDVLADVAGAEWLHSILPPATGSRMEPSLCALWVSQVRNLCQGIHETIGRRIFTDFPAPLRNELRIAILIGATKTSVESDPSNPAQYYVPGFGTLIFAMAEQFVILCGYEGDEDVPSWEGIFSAIALIQHAMVIHPDYVSTPVEAPGYSSAQTDPFFYGVGTRIKARQVQEILEHGHLLHRFGEKLLRYNHTLGSQAYHPLLALRRSEFLALQALRFKRSVPSYTIDNALPRLYTLSLPPDVLSSPFYIPNEGFPNFLQYRMRVFTHTLLRTITHDFIHTESLPGFPRMELLKLHEWIEILMLHFRLVSRTLKIRTERLSAGDLSWLAVPLDIPAEAFQMLKLSVYLCDFVAFIMPSPFPADHDARILYPLMELSKRQVLLTGARSDYAEYNSRGQYEPASLLFSHAGTVQNAQHNVILSPTPLHSVPLAIGFTDSPLFLEEISSVLRPYVDSIFDSTFTGVMVLGAS</sequence>
<evidence type="ECO:0000313" key="2">
    <source>
        <dbReference type="Proteomes" id="UP001215598"/>
    </source>
</evidence>